<dbReference type="EMBL" id="GBXM01087605">
    <property type="protein sequence ID" value="JAH20972.1"/>
    <property type="molecule type" value="Transcribed_RNA"/>
</dbReference>
<dbReference type="AlphaFoldDB" id="A0A0E9QWX5"/>
<sequence length="21" mass="2317">MGKCSTDSTRKSETVWTVADN</sequence>
<accession>A0A0E9QWX5</accession>
<organism evidence="2">
    <name type="scientific">Anguilla anguilla</name>
    <name type="common">European freshwater eel</name>
    <name type="synonym">Muraena anguilla</name>
    <dbReference type="NCBI Taxonomy" id="7936"/>
    <lineage>
        <taxon>Eukaryota</taxon>
        <taxon>Metazoa</taxon>
        <taxon>Chordata</taxon>
        <taxon>Craniata</taxon>
        <taxon>Vertebrata</taxon>
        <taxon>Euteleostomi</taxon>
        <taxon>Actinopterygii</taxon>
        <taxon>Neopterygii</taxon>
        <taxon>Teleostei</taxon>
        <taxon>Anguilliformes</taxon>
        <taxon>Anguillidae</taxon>
        <taxon>Anguilla</taxon>
    </lineage>
</organism>
<reference evidence="2" key="1">
    <citation type="submission" date="2014-11" db="EMBL/GenBank/DDBJ databases">
        <authorList>
            <person name="Amaro Gonzalez C."/>
        </authorList>
    </citation>
    <scope>NUCLEOTIDE SEQUENCE</scope>
</reference>
<reference evidence="2" key="2">
    <citation type="journal article" date="2015" name="Fish Shellfish Immunol.">
        <title>Early steps in the European eel (Anguilla anguilla)-Vibrio vulnificus interaction in the gills: Role of the RtxA13 toxin.</title>
        <authorList>
            <person name="Callol A."/>
            <person name="Pajuelo D."/>
            <person name="Ebbesson L."/>
            <person name="Teles M."/>
            <person name="MacKenzie S."/>
            <person name="Amaro C."/>
        </authorList>
    </citation>
    <scope>NUCLEOTIDE SEQUENCE</scope>
</reference>
<feature type="region of interest" description="Disordered" evidence="1">
    <location>
        <begin position="1"/>
        <end position="21"/>
    </location>
</feature>
<proteinExistence type="predicted"/>
<evidence type="ECO:0000313" key="2">
    <source>
        <dbReference type="EMBL" id="JAH20972.1"/>
    </source>
</evidence>
<evidence type="ECO:0000256" key="1">
    <source>
        <dbReference type="SAM" id="MobiDB-lite"/>
    </source>
</evidence>
<name>A0A0E9QWX5_ANGAN</name>
<protein>
    <submittedName>
        <fullName evidence="2">Uncharacterized protein</fullName>
    </submittedName>
</protein>